<dbReference type="EMBL" id="WIXP02000015">
    <property type="protein sequence ID" value="KAF6199385.1"/>
    <property type="molecule type" value="Genomic_DNA"/>
</dbReference>
<organism evidence="5 6">
    <name type="scientific">Apolygus lucorum</name>
    <name type="common">Small green plant bug</name>
    <name type="synonym">Lygocoris lucorum</name>
    <dbReference type="NCBI Taxonomy" id="248454"/>
    <lineage>
        <taxon>Eukaryota</taxon>
        <taxon>Metazoa</taxon>
        <taxon>Ecdysozoa</taxon>
        <taxon>Arthropoda</taxon>
        <taxon>Hexapoda</taxon>
        <taxon>Insecta</taxon>
        <taxon>Pterygota</taxon>
        <taxon>Neoptera</taxon>
        <taxon>Paraneoptera</taxon>
        <taxon>Hemiptera</taxon>
        <taxon>Heteroptera</taxon>
        <taxon>Panheteroptera</taxon>
        <taxon>Cimicomorpha</taxon>
        <taxon>Miridae</taxon>
        <taxon>Mirini</taxon>
        <taxon>Apolygus</taxon>
    </lineage>
</organism>
<comment type="subcellular location">
    <subcellularLocation>
        <location evidence="1">Mitochondrion membrane</location>
    </subcellularLocation>
</comment>
<dbReference type="InterPro" id="IPR050355">
    <property type="entry name" value="RCF1"/>
</dbReference>
<dbReference type="GO" id="GO:0031966">
    <property type="term" value="C:mitochondrial membrane"/>
    <property type="evidence" value="ECO:0007669"/>
    <property type="project" value="UniProtKB-SubCell"/>
</dbReference>
<evidence type="ECO:0000256" key="2">
    <source>
        <dbReference type="ARBA" id="ARBA00022692"/>
    </source>
</evidence>
<evidence type="ECO:0000256" key="1">
    <source>
        <dbReference type="ARBA" id="ARBA00004325"/>
    </source>
</evidence>
<evidence type="ECO:0000313" key="5">
    <source>
        <dbReference type="EMBL" id="KAF6199385.1"/>
    </source>
</evidence>
<gene>
    <name evidence="5" type="ORF">GE061_007411</name>
</gene>
<protein>
    <submittedName>
        <fullName evidence="5">Uncharacterized protein</fullName>
    </submittedName>
</protein>
<comment type="caution">
    <text evidence="5">The sequence shown here is derived from an EMBL/GenBank/DDBJ whole genome shotgun (WGS) entry which is preliminary data.</text>
</comment>
<keyword evidence="4" id="KW-0472">Membrane</keyword>
<dbReference type="Gene3D" id="6.10.140.1320">
    <property type="match status" value="1"/>
</dbReference>
<dbReference type="OrthoDB" id="6604018at2759"/>
<sequence length="110" mass="12377">MAEPPPEEFDWIRIKQEIGSKVFHQETGLEKFKRKATDNPFVPIGALLTTACLSYGLYTMKTGERRMSQLMMRGRVVAQAFTLVALCGGIAMNAFKHAEENTTEALEPKR</sequence>
<proteinExistence type="predicted"/>
<reference evidence="5" key="1">
    <citation type="journal article" date="2021" name="Mol. Ecol. Resour.">
        <title>Apolygus lucorum genome provides insights into omnivorousness and mesophyll feeding.</title>
        <authorList>
            <person name="Liu Y."/>
            <person name="Liu H."/>
            <person name="Wang H."/>
            <person name="Huang T."/>
            <person name="Liu B."/>
            <person name="Yang B."/>
            <person name="Yin L."/>
            <person name="Li B."/>
            <person name="Zhang Y."/>
            <person name="Zhang S."/>
            <person name="Jiang F."/>
            <person name="Zhang X."/>
            <person name="Ren Y."/>
            <person name="Wang B."/>
            <person name="Wang S."/>
            <person name="Lu Y."/>
            <person name="Wu K."/>
            <person name="Fan W."/>
            <person name="Wang G."/>
        </authorList>
    </citation>
    <scope>NUCLEOTIDE SEQUENCE</scope>
    <source>
        <strain evidence="5">12Hb</strain>
    </source>
</reference>
<dbReference type="AlphaFoldDB" id="A0A6A4J9G9"/>
<dbReference type="PROSITE" id="PS51503">
    <property type="entry name" value="HIG1"/>
    <property type="match status" value="1"/>
</dbReference>
<name>A0A6A4J9G9_APOLU</name>
<evidence type="ECO:0000256" key="4">
    <source>
        <dbReference type="ARBA" id="ARBA00023136"/>
    </source>
</evidence>
<evidence type="ECO:0000313" key="6">
    <source>
        <dbReference type="Proteomes" id="UP000466442"/>
    </source>
</evidence>
<dbReference type="InterPro" id="IPR007667">
    <property type="entry name" value="Hypoxia_induced_domain"/>
</dbReference>
<dbReference type="PANTHER" id="PTHR12297:SF18">
    <property type="entry name" value="HIG1 DOMAIN FAMILY MEMBER 2A"/>
    <property type="match status" value="1"/>
</dbReference>
<dbReference type="GO" id="GO:0097250">
    <property type="term" value="P:mitochondrial respirasome assembly"/>
    <property type="evidence" value="ECO:0007669"/>
    <property type="project" value="TreeGrafter"/>
</dbReference>
<keyword evidence="3" id="KW-1133">Transmembrane helix</keyword>
<dbReference type="Proteomes" id="UP000466442">
    <property type="component" value="Unassembled WGS sequence"/>
</dbReference>
<accession>A0A6A4J9G9</accession>
<evidence type="ECO:0000256" key="3">
    <source>
        <dbReference type="ARBA" id="ARBA00022989"/>
    </source>
</evidence>
<keyword evidence="2" id="KW-0812">Transmembrane</keyword>
<dbReference type="PANTHER" id="PTHR12297">
    <property type="entry name" value="HYPOXIA-INDUCBILE GENE 1 HIG1 -RELATED"/>
    <property type="match status" value="1"/>
</dbReference>
<keyword evidence="6" id="KW-1185">Reference proteome</keyword>
<dbReference type="Pfam" id="PF04588">
    <property type="entry name" value="HIG_1_N"/>
    <property type="match status" value="1"/>
</dbReference>